<comment type="caution">
    <text evidence="3">The sequence shown here is derived from an EMBL/GenBank/DDBJ whole genome shotgun (WGS) entry which is preliminary data.</text>
</comment>
<dbReference type="Gene3D" id="3.40.190.150">
    <property type="entry name" value="Bordetella uptake gene, domain 1"/>
    <property type="match status" value="1"/>
</dbReference>
<name>A0A562V4A6_9ACTN</name>
<dbReference type="SUPFAM" id="SSF53850">
    <property type="entry name" value="Periplasmic binding protein-like II"/>
    <property type="match status" value="1"/>
</dbReference>
<evidence type="ECO:0000256" key="1">
    <source>
        <dbReference type="ARBA" id="ARBA00006987"/>
    </source>
</evidence>
<feature type="signal peptide" evidence="2">
    <location>
        <begin position="1"/>
        <end position="29"/>
    </location>
</feature>
<gene>
    <name evidence="3" type="ORF">LX16_3409</name>
</gene>
<dbReference type="EMBL" id="VLLL01000006">
    <property type="protein sequence ID" value="TWJ12647.1"/>
    <property type="molecule type" value="Genomic_DNA"/>
</dbReference>
<accession>A0A562V4A6</accession>
<dbReference type="InterPro" id="IPR006311">
    <property type="entry name" value="TAT_signal"/>
</dbReference>
<evidence type="ECO:0000313" key="3">
    <source>
        <dbReference type="EMBL" id="TWJ12647.1"/>
    </source>
</evidence>
<dbReference type="Gene3D" id="3.40.190.10">
    <property type="entry name" value="Periplasmic binding protein-like II"/>
    <property type="match status" value="1"/>
</dbReference>
<dbReference type="CDD" id="cd07012">
    <property type="entry name" value="PBP2_Bug_TTT"/>
    <property type="match status" value="1"/>
</dbReference>
<dbReference type="PIRSF" id="PIRSF017082">
    <property type="entry name" value="YflP"/>
    <property type="match status" value="1"/>
</dbReference>
<dbReference type="PROSITE" id="PS51318">
    <property type="entry name" value="TAT"/>
    <property type="match status" value="1"/>
</dbReference>
<evidence type="ECO:0000313" key="4">
    <source>
        <dbReference type="Proteomes" id="UP000321617"/>
    </source>
</evidence>
<dbReference type="InterPro" id="IPR042100">
    <property type="entry name" value="Bug_dom1"/>
</dbReference>
<dbReference type="InterPro" id="IPR005064">
    <property type="entry name" value="BUG"/>
</dbReference>
<keyword evidence="4" id="KW-1185">Reference proteome</keyword>
<reference evidence="3 4" key="1">
    <citation type="journal article" date="2013" name="Stand. Genomic Sci.">
        <title>Genomic Encyclopedia of Type Strains, Phase I: The one thousand microbial genomes (KMG-I) project.</title>
        <authorList>
            <person name="Kyrpides N.C."/>
            <person name="Woyke T."/>
            <person name="Eisen J.A."/>
            <person name="Garrity G."/>
            <person name="Lilburn T.G."/>
            <person name="Beck B.J."/>
            <person name="Whitman W.B."/>
            <person name="Hugenholtz P."/>
            <person name="Klenk H.P."/>
        </authorList>
    </citation>
    <scope>NUCLEOTIDE SEQUENCE [LARGE SCALE GENOMIC DNA]</scope>
    <source>
        <strain evidence="3 4">DSM 45044</strain>
    </source>
</reference>
<dbReference type="Pfam" id="PF03401">
    <property type="entry name" value="TctC"/>
    <property type="match status" value="1"/>
</dbReference>
<dbReference type="PANTHER" id="PTHR42928:SF3">
    <property type="entry name" value="UPF0065 PROTEIN YFLP"/>
    <property type="match status" value="1"/>
</dbReference>
<dbReference type="Proteomes" id="UP000321617">
    <property type="component" value="Unassembled WGS sequence"/>
</dbReference>
<evidence type="ECO:0000256" key="2">
    <source>
        <dbReference type="SAM" id="SignalP"/>
    </source>
</evidence>
<organism evidence="3 4">
    <name type="scientific">Stackebrandtia albiflava</name>
    <dbReference type="NCBI Taxonomy" id="406432"/>
    <lineage>
        <taxon>Bacteria</taxon>
        <taxon>Bacillati</taxon>
        <taxon>Actinomycetota</taxon>
        <taxon>Actinomycetes</taxon>
        <taxon>Glycomycetales</taxon>
        <taxon>Glycomycetaceae</taxon>
        <taxon>Stackebrandtia</taxon>
    </lineage>
</organism>
<dbReference type="PANTHER" id="PTHR42928">
    <property type="entry name" value="TRICARBOXYLATE-BINDING PROTEIN"/>
    <property type="match status" value="1"/>
</dbReference>
<keyword evidence="2" id="KW-0732">Signal</keyword>
<protein>
    <submittedName>
        <fullName evidence="3">Putative tricarboxylic transport membrane protein</fullName>
    </submittedName>
</protein>
<dbReference type="AlphaFoldDB" id="A0A562V4A6"/>
<proteinExistence type="inferred from homology"/>
<sequence>MPMPAMTRRRLVALVGATALTAVTTGCNAEGSGPAAEYPTGTIQIMAPAAAGGGWDLTARSIQQGLTEGGLVEETVEVYNVEGAAGTLGLSQLVTKNSGDAHQLMVTGLVMIGGVVTNASDVTLEMVTPIATLTAEQEVVVVPADSEYETLEDLMAAAVSDPESVTWGGGSAGGTDQILVGMLAQAAGADPQAMKYIPYSGGGESKAALLSGDLTAAVSGVSEYKDLVAAGDVRVLATSGAEGVDAGEGKPSPTIMEAGFDVELMNWRGIVAPPGLSDADRDAVIALIDELHASDEWQRILEQQGWDDFYKSGDDAAAYFASENERITEVLREIGLAA</sequence>
<feature type="chain" id="PRO_5038753571" evidence="2">
    <location>
        <begin position="30"/>
        <end position="338"/>
    </location>
</feature>
<comment type="similarity">
    <text evidence="1">Belongs to the UPF0065 (bug) family.</text>
</comment>